<keyword evidence="3" id="KW-1185">Reference proteome</keyword>
<dbReference type="AlphaFoldDB" id="A0A9X4E262"/>
<gene>
    <name evidence="1" type="ORF">ORY91_001656</name>
    <name evidence="2" type="ORF">V9W64_10555</name>
</gene>
<proteinExistence type="predicted"/>
<reference evidence="1" key="1">
    <citation type="submission" date="2022-10" db="EMBL/GenBank/DDBJ databases">
        <authorList>
            <person name="Boutroux M."/>
        </authorList>
    </citation>
    <scope>NUCLEOTIDE SEQUENCE</scope>
    <source>
        <strain evidence="1">51.81</strain>
    </source>
</reference>
<dbReference type="EMBL" id="CP146598">
    <property type="protein sequence ID" value="WWY03103.1"/>
    <property type="molecule type" value="Genomic_DNA"/>
</dbReference>
<evidence type="ECO:0000313" key="1">
    <source>
        <dbReference type="EMBL" id="MDD9328236.1"/>
    </source>
</evidence>
<organism evidence="1">
    <name type="scientific">Neisseria leonii</name>
    <dbReference type="NCBI Taxonomy" id="2995413"/>
    <lineage>
        <taxon>Bacteria</taxon>
        <taxon>Pseudomonadati</taxon>
        <taxon>Pseudomonadota</taxon>
        <taxon>Betaproteobacteria</taxon>
        <taxon>Neisseriales</taxon>
        <taxon>Neisseriaceae</taxon>
        <taxon>Neisseria</taxon>
    </lineage>
</organism>
<evidence type="ECO:0000313" key="3">
    <source>
        <dbReference type="Proteomes" id="UP001149607"/>
    </source>
</evidence>
<dbReference type="Proteomes" id="UP001149607">
    <property type="component" value="Chromosome"/>
</dbReference>
<evidence type="ECO:0000313" key="2">
    <source>
        <dbReference type="EMBL" id="WWY03103.1"/>
    </source>
</evidence>
<dbReference type="EMBL" id="JAPQFL010000005">
    <property type="protein sequence ID" value="MDD9328236.1"/>
    <property type="molecule type" value="Genomic_DNA"/>
</dbReference>
<accession>A0A9X4E262</accession>
<dbReference type="RefSeq" id="WP_274585341.1">
    <property type="nucleotide sequence ID" value="NZ_CP146598.1"/>
</dbReference>
<name>A0A9X4E262_9NEIS</name>
<sequence>MTQPKLYRWLQMLEQGRYQQAADEIHEILHNQGFHTPPVTCPQGQEVQVSVGGRTVFHMTGKEAGN</sequence>
<reference evidence="2" key="2">
    <citation type="submission" date="2024-02" db="EMBL/GenBank/DDBJ databases">
        <title>Neisseria leonii sp. nov.</title>
        <authorList>
            <person name="Boutroux M."/>
            <person name="Favre-Rochex S."/>
            <person name="Gorgette O."/>
            <person name="Touak G."/>
            <person name="Muhle E."/>
            <person name="Chesneau O."/>
            <person name="Clermont D."/>
            <person name="Rahi P."/>
        </authorList>
    </citation>
    <scope>NUCLEOTIDE SEQUENCE</scope>
    <source>
        <strain evidence="2">51.81</strain>
    </source>
</reference>
<protein>
    <submittedName>
        <fullName evidence="1">Uncharacterized protein</fullName>
    </submittedName>
</protein>